<dbReference type="MGI" id="MGI:1920706">
    <property type="gene designation" value="Izumo1"/>
</dbReference>
<dbReference type="EMBL" id="LC426749">
    <property type="protein sequence ID" value="BBG56861.1"/>
    <property type="molecule type" value="mRNA"/>
</dbReference>
<dbReference type="CTD" id="284359"/>
<sequence length="428" mass="48149">MLKFFQRPPPCPLFGVRGSSGGAGKLCVLAFMGPHFTLLLAALANCLCPGRPCIKCDQFVTDALKTFENTYLNDHLPHDIHKNVMRMVNHEVSSFGVVTSAEDSYLGAVDENTLEQATWSFLKDLKRITDSDLKGELFIKELLWMLRHQKDIFNNLARQFQKEVLCPNKCGVMSQTLIWCLKCEKQLHICRKSLDCGERHIEVHRSEDLVLDCLLSWHRASKGLTDYSFYRVWENSSETLIAKGKEPYLTKSMVGPEDAGNYRCVLDTINQGHATVIRYDVTVLPPKHSEENQPPNIITQEEHETPVHVTPQTPPGQEPESELYPELHPELYPELIPTVAQNPEKKMKTRLLILLTLGFVVLVASIIISVLHFRKVSAKLKNASDEVKPTASGSKSDQSLSQQMGLKKASQADFNSDYSGDKSEATEN</sequence>
<reference evidence="6" key="1">
    <citation type="journal article" date="2019" name="Sci. Rep.">
        <title>Alternative splicing of the Izumo1 gene ensures triggering gamete fusion in mice.</title>
        <authorList>
            <person name="Saito T."/>
            <person name="Wada I."/>
            <person name="Inoue N."/>
        </authorList>
    </citation>
    <scope>NUCLEOTIDE SEQUENCE</scope>
    <source>
        <strain evidence="6">C57BL/6</strain>
        <tissue evidence="6">Testis</tissue>
    </source>
</reference>
<dbReference type="SUPFAM" id="SSF48726">
    <property type="entry name" value="Immunoglobulin"/>
    <property type="match status" value="1"/>
</dbReference>
<evidence type="ECO:0000256" key="3">
    <source>
        <dbReference type="SAM" id="MobiDB-lite"/>
    </source>
</evidence>
<feature type="transmembrane region" description="Helical" evidence="4">
    <location>
        <begin position="351"/>
        <end position="373"/>
    </location>
</feature>
<name>A0A455R725_MOUSE</name>
<keyword evidence="4" id="KW-1133">Transmembrane helix</keyword>
<dbReference type="AlphaFoldDB" id="A0A455R725"/>
<evidence type="ECO:0000256" key="4">
    <source>
        <dbReference type="SAM" id="Phobius"/>
    </source>
</evidence>
<dbReference type="PANTHER" id="PTHR35540">
    <property type="entry name" value="IZUMO SPERM-EGG FUSION PROTEIN 1"/>
    <property type="match status" value="1"/>
</dbReference>
<feature type="compositionally biased region" description="Polar residues" evidence="3">
    <location>
        <begin position="391"/>
        <end position="404"/>
    </location>
</feature>
<feature type="region of interest" description="Disordered" evidence="3">
    <location>
        <begin position="302"/>
        <end position="323"/>
    </location>
</feature>
<feature type="region of interest" description="Disordered" evidence="3">
    <location>
        <begin position="382"/>
        <end position="428"/>
    </location>
</feature>
<dbReference type="SMR" id="A0A455R725"/>
<evidence type="ECO:0000313" key="6">
    <source>
        <dbReference type="EMBL" id="BBG56861.1"/>
    </source>
</evidence>
<gene>
    <name evidence="6 7" type="primary">Izumo1</name>
</gene>
<keyword evidence="4" id="KW-0812">Transmembrane</keyword>
<dbReference type="Pfam" id="PF15005">
    <property type="entry name" value="IZUMO"/>
    <property type="match status" value="1"/>
</dbReference>
<dbReference type="InterPro" id="IPR036179">
    <property type="entry name" value="Ig-like_dom_sf"/>
</dbReference>
<comment type="similarity">
    <text evidence="1">Belongs to the Izumo family.</text>
</comment>
<dbReference type="InterPro" id="IPR032699">
    <property type="entry name" value="Izumo-Ig"/>
</dbReference>
<evidence type="ECO:0000313" key="7">
    <source>
        <dbReference type="MGI" id="MGI:1920706"/>
    </source>
</evidence>
<dbReference type="GO" id="GO:0016020">
    <property type="term" value="C:membrane"/>
    <property type="evidence" value="ECO:0007669"/>
    <property type="project" value="InterPro"/>
</dbReference>
<evidence type="ECO:0000259" key="5">
    <source>
        <dbReference type="Pfam" id="PF16706"/>
    </source>
</evidence>
<protein>
    <submittedName>
        <fullName evidence="6">Izumo sperm-egg fusion protein 1</fullName>
    </submittedName>
</protein>
<dbReference type="GO" id="GO:0035036">
    <property type="term" value="P:sperm-egg recognition"/>
    <property type="evidence" value="ECO:0007669"/>
    <property type="project" value="InterPro"/>
</dbReference>
<dbReference type="InterPro" id="IPR032700">
    <property type="entry name" value="IZUMO1"/>
</dbReference>
<dbReference type="InterPro" id="IPR029389">
    <property type="entry name" value="IZUMO"/>
</dbReference>
<dbReference type="GeneID" id="73456"/>
<keyword evidence="2" id="KW-0732">Signal</keyword>
<dbReference type="GO" id="GO:0005102">
    <property type="term" value="F:signaling receptor binding"/>
    <property type="evidence" value="ECO:0007669"/>
    <property type="project" value="InterPro"/>
</dbReference>
<evidence type="ECO:0000256" key="2">
    <source>
        <dbReference type="ARBA" id="ARBA00022729"/>
    </source>
</evidence>
<evidence type="ECO:0000256" key="1">
    <source>
        <dbReference type="ARBA" id="ARBA00009633"/>
    </source>
</evidence>
<dbReference type="RefSeq" id="NP_001405913.1">
    <property type="nucleotide sequence ID" value="NM_001418984.1"/>
</dbReference>
<dbReference type="PANTHER" id="PTHR35540:SF1">
    <property type="entry name" value="IZUMO SPERM-EGG FUSION PROTEIN 1"/>
    <property type="match status" value="1"/>
</dbReference>
<dbReference type="Pfam" id="PF16706">
    <property type="entry name" value="Izumo-Ig"/>
    <property type="match status" value="1"/>
</dbReference>
<feature type="domain" description="Izumo protein immunoglobulin" evidence="5">
    <location>
        <begin position="199"/>
        <end position="285"/>
    </location>
</feature>
<organism evidence="6">
    <name type="scientific">Mus musculus</name>
    <name type="common">Mouse</name>
    <dbReference type="NCBI Taxonomy" id="10090"/>
    <lineage>
        <taxon>Eukaryota</taxon>
        <taxon>Metazoa</taxon>
        <taxon>Chordata</taxon>
        <taxon>Craniata</taxon>
        <taxon>Vertebrata</taxon>
        <taxon>Euteleostomi</taxon>
        <taxon>Mammalia</taxon>
        <taxon>Eutheria</taxon>
        <taxon>Euarchontoglires</taxon>
        <taxon>Glires</taxon>
        <taxon>Rodentia</taxon>
        <taxon>Myomorpha</taxon>
        <taxon>Muroidea</taxon>
        <taxon>Muridae</taxon>
        <taxon>Murinae</taxon>
        <taxon>Mus</taxon>
        <taxon>Mus</taxon>
    </lineage>
</organism>
<dbReference type="GO" id="GO:0007342">
    <property type="term" value="P:fusion of sperm to egg plasma membrane involved in single fertilization"/>
    <property type="evidence" value="ECO:0007669"/>
    <property type="project" value="InterPro"/>
</dbReference>
<keyword evidence="4" id="KW-0472">Membrane</keyword>
<accession>A0A455R725</accession>
<feature type="compositionally biased region" description="Basic and acidic residues" evidence="3">
    <location>
        <begin position="419"/>
        <end position="428"/>
    </location>
</feature>
<proteinExistence type="evidence at transcript level"/>